<dbReference type="AlphaFoldDB" id="A0A401RUE4"/>
<protein>
    <submittedName>
        <fullName evidence="2">Uncharacterized protein</fullName>
    </submittedName>
</protein>
<organism evidence="2 3">
    <name type="scientific">Chiloscyllium punctatum</name>
    <name type="common">Brownbanded bambooshark</name>
    <name type="synonym">Hemiscyllium punctatum</name>
    <dbReference type="NCBI Taxonomy" id="137246"/>
    <lineage>
        <taxon>Eukaryota</taxon>
        <taxon>Metazoa</taxon>
        <taxon>Chordata</taxon>
        <taxon>Craniata</taxon>
        <taxon>Vertebrata</taxon>
        <taxon>Chondrichthyes</taxon>
        <taxon>Elasmobranchii</taxon>
        <taxon>Galeomorphii</taxon>
        <taxon>Galeoidea</taxon>
        <taxon>Orectolobiformes</taxon>
        <taxon>Hemiscylliidae</taxon>
        <taxon>Chiloscyllium</taxon>
    </lineage>
</organism>
<keyword evidence="1" id="KW-0472">Membrane</keyword>
<keyword evidence="1" id="KW-1133">Transmembrane helix</keyword>
<reference evidence="2 3" key="1">
    <citation type="journal article" date="2018" name="Nat. Ecol. Evol.">
        <title>Shark genomes provide insights into elasmobranch evolution and the origin of vertebrates.</title>
        <authorList>
            <person name="Hara Y"/>
            <person name="Yamaguchi K"/>
            <person name="Onimaru K"/>
            <person name="Kadota M"/>
            <person name="Koyanagi M"/>
            <person name="Keeley SD"/>
            <person name="Tatsumi K"/>
            <person name="Tanaka K"/>
            <person name="Motone F"/>
            <person name="Kageyama Y"/>
            <person name="Nozu R"/>
            <person name="Adachi N"/>
            <person name="Nishimura O"/>
            <person name="Nakagawa R"/>
            <person name="Tanegashima C"/>
            <person name="Kiyatake I"/>
            <person name="Matsumoto R"/>
            <person name="Murakumo K"/>
            <person name="Nishida K"/>
            <person name="Terakita A"/>
            <person name="Kuratani S"/>
            <person name="Sato K"/>
            <person name="Hyodo S Kuraku.S."/>
        </authorList>
    </citation>
    <scope>NUCLEOTIDE SEQUENCE [LARGE SCALE GENOMIC DNA]</scope>
</reference>
<dbReference type="Proteomes" id="UP000287033">
    <property type="component" value="Unassembled WGS sequence"/>
</dbReference>
<keyword evidence="3" id="KW-1185">Reference proteome</keyword>
<dbReference type="EMBL" id="BEZZ01002464">
    <property type="protein sequence ID" value="GCC21768.1"/>
    <property type="molecule type" value="Genomic_DNA"/>
</dbReference>
<evidence type="ECO:0000313" key="3">
    <source>
        <dbReference type="Proteomes" id="UP000287033"/>
    </source>
</evidence>
<proteinExistence type="predicted"/>
<keyword evidence="1" id="KW-0812">Transmembrane</keyword>
<feature type="transmembrane region" description="Helical" evidence="1">
    <location>
        <begin position="12"/>
        <end position="31"/>
    </location>
</feature>
<comment type="caution">
    <text evidence="2">The sequence shown here is derived from an EMBL/GenBank/DDBJ whole genome shotgun (WGS) entry which is preliminary data.</text>
</comment>
<evidence type="ECO:0000256" key="1">
    <source>
        <dbReference type="SAM" id="Phobius"/>
    </source>
</evidence>
<name>A0A401RUE4_CHIPU</name>
<evidence type="ECO:0000313" key="2">
    <source>
        <dbReference type="EMBL" id="GCC21768.1"/>
    </source>
</evidence>
<sequence>MVCAQRKLHVLVAVALIGGLTFIVAVVHYIHQSPYPIILSPLGGELGSRQNHGMDAKVLPGYVSLREQQSLIIKVRELVLNLKDHQEKRTNTGIGSAHP</sequence>
<accession>A0A401RUE4</accession>
<gene>
    <name evidence="2" type="ORF">chiPu_0020243</name>
</gene>